<dbReference type="PROSITE" id="PS51352">
    <property type="entry name" value="THIOREDOXIN_2"/>
    <property type="match status" value="1"/>
</dbReference>
<dbReference type="Pfam" id="PF00085">
    <property type="entry name" value="Thioredoxin"/>
    <property type="match status" value="1"/>
</dbReference>
<reference evidence="11 12" key="1">
    <citation type="submission" date="2018-06" db="EMBL/GenBank/DDBJ databases">
        <title>Complete genome of Desulfovibrio indonesiensis P37SLT.</title>
        <authorList>
            <person name="Crispim J.S."/>
            <person name="Vidigal P.M.P."/>
            <person name="Silva L.C.F."/>
            <person name="Laguardia C.N."/>
            <person name="Araujo L.C."/>
            <person name="Dias R.S."/>
            <person name="Sousa M.P."/>
            <person name="Paula S.O."/>
            <person name="Silva C."/>
        </authorList>
    </citation>
    <scope>NUCLEOTIDE SEQUENCE [LARGE SCALE GENOMIC DNA]</scope>
    <source>
        <strain evidence="11 12">P37SLT</strain>
    </source>
</reference>
<name>A0A7M3MBZ1_9BACT</name>
<evidence type="ECO:0000256" key="7">
    <source>
        <dbReference type="PIRNR" id="PIRNR000077"/>
    </source>
</evidence>
<dbReference type="Proteomes" id="UP000448292">
    <property type="component" value="Unassembled WGS sequence"/>
</dbReference>
<feature type="site" description="Contributes to redox potential value" evidence="8">
    <location>
        <position position="32"/>
    </location>
</feature>
<dbReference type="RefSeq" id="WP_144303875.1">
    <property type="nucleotide sequence ID" value="NZ_QMIE01000014.1"/>
</dbReference>
<dbReference type="OrthoDB" id="9790390at2"/>
<comment type="similarity">
    <text evidence="1 7">Belongs to the thioredoxin family.</text>
</comment>
<comment type="caution">
    <text evidence="11">The sequence shown here is derived from an EMBL/GenBank/DDBJ whole genome shotgun (WGS) entry which is preliminary data.</text>
</comment>
<keyword evidence="5 9" id="KW-0676">Redox-active center</keyword>
<sequence>MALQVTDGTFDEEVLKSDIPVLVDFWAPWCGPCRAMGPVIDEMASEYEGKVKISKMNVDENPSTPSKYGIRAIPTLILFKDGEVVEQITGAVSKSSIKEMITSKAL</sequence>
<evidence type="ECO:0000259" key="10">
    <source>
        <dbReference type="PROSITE" id="PS51352"/>
    </source>
</evidence>
<keyword evidence="2" id="KW-0813">Transport</keyword>
<dbReference type="GO" id="GO:0005829">
    <property type="term" value="C:cytosol"/>
    <property type="evidence" value="ECO:0007669"/>
    <property type="project" value="TreeGrafter"/>
</dbReference>
<dbReference type="GO" id="GO:0015035">
    <property type="term" value="F:protein-disulfide reductase activity"/>
    <property type="evidence" value="ECO:0007669"/>
    <property type="project" value="UniProtKB-UniRule"/>
</dbReference>
<evidence type="ECO:0000256" key="2">
    <source>
        <dbReference type="ARBA" id="ARBA00022448"/>
    </source>
</evidence>
<evidence type="ECO:0000313" key="12">
    <source>
        <dbReference type="Proteomes" id="UP000448292"/>
    </source>
</evidence>
<dbReference type="AlphaFoldDB" id="A0A7M3MBZ1"/>
<dbReference type="EMBL" id="QMIE01000014">
    <property type="protein sequence ID" value="TVM15832.1"/>
    <property type="molecule type" value="Genomic_DNA"/>
</dbReference>
<evidence type="ECO:0000256" key="9">
    <source>
        <dbReference type="PIRSR" id="PIRSR000077-4"/>
    </source>
</evidence>
<evidence type="ECO:0000256" key="8">
    <source>
        <dbReference type="PIRSR" id="PIRSR000077-1"/>
    </source>
</evidence>
<gene>
    <name evidence="11" type="primary">trxA</name>
    <name evidence="11" type="ORF">DPQ33_14100</name>
</gene>
<evidence type="ECO:0000256" key="6">
    <source>
        <dbReference type="NCBIfam" id="TIGR01068"/>
    </source>
</evidence>
<dbReference type="Gene3D" id="3.40.30.10">
    <property type="entry name" value="Glutaredoxin"/>
    <property type="match status" value="1"/>
</dbReference>
<organism evidence="11 12">
    <name type="scientific">Oceanidesulfovibrio indonesiensis</name>
    <dbReference type="NCBI Taxonomy" id="54767"/>
    <lineage>
        <taxon>Bacteria</taxon>
        <taxon>Pseudomonadati</taxon>
        <taxon>Thermodesulfobacteriota</taxon>
        <taxon>Desulfovibrionia</taxon>
        <taxon>Desulfovibrionales</taxon>
        <taxon>Desulfovibrionaceae</taxon>
        <taxon>Oceanidesulfovibrio</taxon>
    </lineage>
</organism>
<evidence type="ECO:0000256" key="3">
    <source>
        <dbReference type="ARBA" id="ARBA00022982"/>
    </source>
</evidence>
<dbReference type="PANTHER" id="PTHR45663:SF11">
    <property type="entry name" value="GEO12009P1"/>
    <property type="match status" value="1"/>
</dbReference>
<dbReference type="SUPFAM" id="SSF52833">
    <property type="entry name" value="Thioredoxin-like"/>
    <property type="match status" value="1"/>
</dbReference>
<dbReference type="PIRSF" id="PIRSF000077">
    <property type="entry name" value="Thioredoxin"/>
    <property type="match status" value="1"/>
</dbReference>
<dbReference type="GO" id="GO:0045454">
    <property type="term" value="P:cell redox homeostasis"/>
    <property type="evidence" value="ECO:0007669"/>
    <property type="project" value="TreeGrafter"/>
</dbReference>
<accession>A0A7M3MBZ1</accession>
<evidence type="ECO:0000313" key="11">
    <source>
        <dbReference type="EMBL" id="TVM15832.1"/>
    </source>
</evidence>
<feature type="active site" description="Nucleophile" evidence="8">
    <location>
        <position position="30"/>
    </location>
</feature>
<dbReference type="InterPro" id="IPR005746">
    <property type="entry name" value="Thioredoxin"/>
</dbReference>
<keyword evidence="3" id="KW-0249">Electron transport</keyword>
<evidence type="ECO:0000256" key="4">
    <source>
        <dbReference type="ARBA" id="ARBA00023157"/>
    </source>
</evidence>
<evidence type="ECO:0000256" key="1">
    <source>
        <dbReference type="ARBA" id="ARBA00008987"/>
    </source>
</evidence>
<evidence type="ECO:0000256" key="5">
    <source>
        <dbReference type="ARBA" id="ARBA00023284"/>
    </source>
</evidence>
<dbReference type="InterPro" id="IPR017937">
    <property type="entry name" value="Thioredoxin_CS"/>
</dbReference>
<feature type="site" description="Contributes to redox potential value" evidence="8">
    <location>
        <position position="31"/>
    </location>
</feature>
<dbReference type="PROSITE" id="PS00194">
    <property type="entry name" value="THIOREDOXIN_1"/>
    <property type="match status" value="1"/>
</dbReference>
<dbReference type="PANTHER" id="PTHR45663">
    <property type="entry name" value="GEO12009P1"/>
    <property type="match status" value="1"/>
</dbReference>
<keyword evidence="12" id="KW-1185">Reference proteome</keyword>
<dbReference type="InterPro" id="IPR036249">
    <property type="entry name" value="Thioredoxin-like_sf"/>
</dbReference>
<protein>
    <recommendedName>
        <fullName evidence="6 7">Thioredoxin</fullName>
    </recommendedName>
</protein>
<dbReference type="InterPro" id="IPR013766">
    <property type="entry name" value="Thioredoxin_domain"/>
</dbReference>
<feature type="disulfide bond" description="Redox-active" evidence="9">
    <location>
        <begin position="30"/>
        <end position="33"/>
    </location>
</feature>
<dbReference type="PRINTS" id="PR00421">
    <property type="entry name" value="THIOREDOXIN"/>
</dbReference>
<feature type="site" description="Deprotonates C-terminal active site Cys" evidence="8">
    <location>
        <position position="24"/>
    </location>
</feature>
<proteinExistence type="inferred from homology"/>
<dbReference type="CDD" id="cd02947">
    <property type="entry name" value="TRX_family"/>
    <property type="match status" value="1"/>
</dbReference>
<feature type="domain" description="Thioredoxin" evidence="10">
    <location>
        <begin position="1"/>
        <end position="106"/>
    </location>
</feature>
<dbReference type="NCBIfam" id="TIGR01068">
    <property type="entry name" value="thioredoxin"/>
    <property type="match status" value="1"/>
</dbReference>
<dbReference type="FunFam" id="3.40.30.10:FF:000001">
    <property type="entry name" value="Thioredoxin"/>
    <property type="match status" value="1"/>
</dbReference>
<keyword evidence="4 9" id="KW-1015">Disulfide bond</keyword>
<feature type="active site" description="Nucleophile" evidence="8">
    <location>
        <position position="33"/>
    </location>
</feature>